<dbReference type="SUPFAM" id="SSF88946">
    <property type="entry name" value="Sigma2 domain of RNA polymerase sigma factors"/>
    <property type="match status" value="1"/>
</dbReference>
<dbReference type="InterPro" id="IPR039425">
    <property type="entry name" value="RNA_pol_sigma-70-like"/>
</dbReference>
<evidence type="ECO:0000256" key="3">
    <source>
        <dbReference type="ARBA" id="ARBA00023082"/>
    </source>
</evidence>
<evidence type="ECO:0000259" key="6">
    <source>
        <dbReference type="Pfam" id="PF08281"/>
    </source>
</evidence>
<organism evidence="7 8">
    <name type="scientific">Fodinibius roseus</name>
    <dbReference type="NCBI Taxonomy" id="1194090"/>
    <lineage>
        <taxon>Bacteria</taxon>
        <taxon>Pseudomonadati</taxon>
        <taxon>Balneolota</taxon>
        <taxon>Balneolia</taxon>
        <taxon>Balneolales</taxon>
        <taxon>Balneolaceae</taxon>
        <taxon>Fodinibius</taxon>
    </lineage>
</organism>
<dbReference type="Pfam" id="PF08281">
    <property type="entry name" value="Sigma70_r4_2"/>
    <property type="match status" value="1"/>
</dbReference>
<reference evidence="7 8" key="1">
    <citation type="submission" date="2016-11" db="EMBL/GenBank/DDBJ databases">
        <authorList>
            <person name="Jaros S."/>
            <person name="Januszkiewicz K."/>
            <person name="Wedrychowicz H."/>
        </authorList>
    </citation>
    <scope>NUCLEOTIDE SEQUENCE [LARGE SCALE GENOMIC DNA]</scope>
    <source>
        <strain evidence="7 8">DSM 21986</strain>
    </source>
</reference>
<dbReference type="GO" id="GO:0003677">
    <property type="term" value="F:DNA binding"/>
    <property type="evidence" value="ECO:0007669"/>
    <property type="project" value="InterPro"/>
</dbReference>
<feature type="domain" description="RNA polymerase sigma-70 region 2" evidence="5">
    <location>
        <begin position="27"/>
        <end position="91"/>
    </location>
</feature>
<proteinExistence type="inferred from homology"/>
<evidence type="ECO:0000256" key="1">
    <source>
        <dbReference type="ARBA" id="ARBA00010641"/>
    </source>
</evidence>
<evidence type="ECO:0000256" key="2">
    <source>
        <dbReference type="ARBA" id="ARBA00023015"/>
    </source>
</evidence>
<keyword evidence="8" id="KW-1185">Reference proteome</keyword>
<dbReference type="InterPro" id="IPR013324">
    <property type="entry name" value="RNA_pol_sigma_r3/r4-like"/>
</dbReference>
<sequence>MSSEHSESLLLKKIREGDEYAFEIAFLKYYTPLCKYIWKYVRSESLAEEIIQEVFATVWETRFNLDPGGHLRGLLYEMARNKALDYIKHQKIVDQYIAEAKQERTETPHTTINFNESSKIPFVDEAREAVNDLPPRARQIYKLNREEGLTYKEIAGYLDISVKTVESHMRRVLKILRERLSKYLPFLFLIHDCM</sequence>
<dbReference type="PANTHER" id="PTHR43133:SF46">
    <property type="entry name" value="RNA POLYMERASE SIGMA-70 FACTOR ECF SUBFAMILY"/>
    <property type="match status" value="1"/>
</dbReference>
<evidence type="ECO:0000259" key="5">
    <source>
        <dbReference type="Pfam" id="PF04542"/>
    </source>
</evidence>
<accession>A0A1M4TTW4</accession>
<keyword evidence="2" id="KW-0805">Transcription regulation</keyword>
<dbReference type="InterPro" id="IPR014284">
    <property type="entry name" value="RNA_pol_sigma-70_dom"/>
</dbReference>
<dbReference type="GO" id="GO:0006352">
    <property type="term" value="P:DNA-templated transcription initiation"/>
    <property type="evidence" value="ECO:0007669"/>
    <property type="project" value="InterPro"/>
</dbReference>
<evidence type="ECO:0000256" key="4">
    <source>
        <dbReference type="ARBA" id="ARBA00023163"/>
    </source>
</evidence>
<protein>
    <submittedName>
        <fullName evidence="7">RNA polymerase sigma-70 factor, ECF subfamily</fullName>
    </submittedName>
</protein>
<dbReference type="SUPFAM" id="SSF88659">
    <property type="entry name" value="Sigma3 and sigma4 domains of RNA polymerase sigma factors"/>
    <property type="match status" value="1"/>
</dbReference>
<dbReference type="STRING" id="1194090.SAMN05443144_101384"/>
<dbReference type="InterPro" id="IPR007627">
    <property type="entry name" value="RNA_pol_sigma70_r2"/>
</dbReference>
<dbReference type="Gene3D" id="1.10.10.10">
    <property type="entry name" value="Winged helix-like DNA-binding domain superfamily/Winged helix DNA-binding domain"/>
    <property type="match status" value="1"/>
</dbReference>
<dbReference type="Proteomes" id="UP000184041">
    <property type="component" value="Unassembled WGS sequence"/>
</dbReference>
<feature type="domain" description="RNA polymerase sigma factor 70 region 4 type 2" evidence="6">
    <location>
        <begin position="126"/>
        <end position="175"/>
    </location>
</feature>
<dbReference type="InterPro" id="IPR036388">
    <property type="entry name" value="WH-like_DNA-bd_sf"/>
</dbReference>
<dbReference type="InterPro" id="IPR013249">
    <property type="entry name" value="RNA_pol_sigma70_r4_t2"/>
</dbReference>
<dbReference type="RefSeq" id="WP_073059105.1">
    <property type="nucleotide sequence ID" value="NZ_FQUS01000001.1"/>
</dbReference>
<keyword evidence="3" id="KW-0731">Sigma factor</keyword>
<dbReference type="OrthoDB" id="1524077at2"/>
<dbReference type="InterPro" id="IPR013325">
    <property type="entry name" value="RNA_pol_sigma_r2"/>
</dbReference>
<dbReference type="AlphaFoldDB" id="A0A1M4TTW4"/>
<evidence type="ECO:0000313" key="7">
    <source>
        <dbReference type="EMBL" id="SHE47856.1"/>
    </source>
</evidence>
<dbReference type="CDD" id="cd06171">
    <property type="entry name" value="Sigma70_r4"/>
    <property type="match status" value="1"/>
</dbReference>
<dbReference type="NCBIfam" id="TIGR02937">
    <property type="entry name" value="sigma70-ECF"/>
    <property type="match status" value="1"/>
</dbReference>
<keyword evidence="4" id="KW-0804">Transcription</keyword>
<dbReference type="GO" id="GO:0016987">
    <property type="term" value="F:sigma factor activity"/>
    <property type="evidence" value="ECO:0007669"/>
    <property type="project" value="UniProtKB-KW"/>
</dbReference>
<name>A0A1M4TTW4_9BACT</name>
<dbReference type="PANTHER" id="PTHR43133">
    <property type="entry name" value="RNA POLYMERASE ECF-TYPE SIGMA FACTO"/>
    <property type="match status" value="1"/>
</dbReference>
<dbReference type="InterPro" id="IPR014327">
    <property type="entry name" value="RNA_pol_sigma70_bacteroid"/>
</dbReference>
<gene>
    <name evidence="7" type="ORF">SAMN05443144_101384</name>
</gene>
<dbReference type="Gene3D" id="1.10.1740.10">
    <property type="match status" value="1"/>
</dbReference>
<comment type="similarity">
    <text evidence="1">Belongs to the sigma-70 factor family. ECF subfamily.</text>
</comment>
<dbReference type="NCBIfam" id="TIGR02985">
    <property type="entry name" value="Sig70_bacteroi1"/>
    <property type="match status" value="1"/>
</dbReference>
<dbReference type="EMBL" id="FQUS01000001">
    <property type="protein sequence ID" value="SHE47856.1"/>
    <property type="molecule type" value="Genomic_DNA"/>
</dbReference>
<dbReference type="Pfam" id="PF04542">
    <property type="entry name" value="Sigma70_r2"/>
    <property type="match status" value="1"/>
</dbReference>
<evidence type="ECO:0000313" key="8">
    <source>
        <dbReference type="Proteomes" id="UP000184041"/>
    </source>
</evidence>